<evidence type="ECO:0000259" key="5">
    <source>
        <dbReference type="Pfam" id="PF03305"/>
    </source>
</evidence>
<reference evidence="6 7" key="1">
    <citation type="submission" date="2019-01" db="EMBL/GenBank/DDBJ databases">
        <authorList>
            <consortium name="Pathogen Informatics"/>
        </authorList>
    </citation>
    <scope>NUCLEOTIDE SEQUENCE [LARGE SCALE GENOMIC DNA]</scope>
    <source>
        <strain evidence="6 7">NCTC10119</strain>
    </source>
</reference>
<gene>
    <name evidence="6" type="ORF">NCTC10119_00477</name>
</gene>
<feature type="compositionally biased region" description="Polar residues" evidence="2">
    <location>
        <begin position="238"/>
        <end position="250"/>
    </location>
</feature>
<feature type="region of interest" description="Disordered" evidence="2">
    <location>
        <begin position="178"/>
        <end position="207"/>
    </location>
</feature>
<dbReference type="NCBIfam" id="NF045826">
    <property type="entry name" value="lipo_P68"/>
    <property type="match status" value="1"/>
</dbReference>
<organism evidence="6 7">
    <name type="scientific">Mycoplasmoides pneumoniae</name>
    <name type="common">Mycoplasma pneumoniae</name>
    <dbReference type="NCBI Taxonomy" id="2104"/>
    <lineage>
        <taxon>Bacteria</taxon>
        <taxon>Bacillati</taxon>
        <taxon>Mycoplasmatota</taxon>
        <taxon>Mycoplasmoidales</taxon>
        <taxon>Mycoplasmoidaceae</taxon>
        <taxon>Mycoplasmoides</taxon>
    </lineage>
</organism>
<dbReference type="Proteomes" id="UP000289557">
    <property type="component" value="Chromosome"/>
</dbReference>
<dbReference type="Pfam" id="PF03202">
    <property type="entry name" value="Lipoprotein_10"/>
    <property type="match status" value="1"/>
</dbReference>
<feature type="chain" id="PRO_5043297884" evidence="3">
    <location>
        <begin position="22"/>
        <end position="794"/>
    </location>
</feature>
<evidence type="ECO:0000313" key="6">
    <source>
        <dbReference type="EMBL" id="VEU57204.1"/>
    </source>
</evidence>
<feature type="domain" description="Mycoplasma lipoprotein central" evidence="5">
    <location>
        <begin position="253"/>
        <end position="431"/>
    </location>
</feature>
<proteinExistence type="inferred from homology"/>
<keyword evidence="3" id="KW-0732">Signal</keyword>
<evidence type="ECO:0000259" key="4">
    <source>
        <dbReference type="Pfam" id="PF03202"/>
    </source>
</evidence>
<accession>A0AAX0SQ95</accession>
<feature type="compositionally biased region" description="Low complexity" evidence="2">
    <location>
        <begin position="220"/>
        <end position="231"/>
    </location>
</feature>
<evidence type="ECO:0000313" key="7">
    <source>
        <dbReference type="Proteomes" id="UP000289557"/>
    </source>
</evidence>
<sequence>MKLKYGTIIFSGLLGVSAILAACGARGKFDQIDDGKIVLASSLTSKGAANALQTIVKKYNEVKNIDDYPIEIIQIAGGYDGGRGNLQTKLSVKDKNSFYNLILNYPDVVSVLGRVGMELPFDKVRTDKLSPRFLDFNKRISAISKQGIYGIPVSLSTEVLVLNGPVLHYILSSAKGSSDKTQVSQTSSGLNQQKTLQKPLKIDTSDSSTSSLWTQIENAAKNNGKKANNSKSNRRSTDQSTQTHNDQGDASESDKKIKESWGDYEEVDGGLKGFTFKASIFDNWHDLLDFSTRAAKSFKKIKDNNTKKGTDIQGILGVDSSANSLFTSVFAAGNGDYDNFFYKVANGRADFSNFKNRGSSFQNLQSVFNDYKGLIDQNGLFVNKGGSYSSNFQKFHQLAYSISSTSGFYYSFAGNSAKRLKFGDNSFIEYPQYTVPIKAPSKNGDGNSTNSNSDLLGTFTLSSGKKSTDKSKSDSQQNQGKKVEGTPNQGKKAEGAQNQGKKENNSTTIEIYKNKIPDGKNAGKDAILIKDNNLIKQLEDAAKKNGAESNQKQGGESNGQKEQIIGYTTTGNVREDGNHIFRVDKINDEQYDRKIIVGVTVETLEQSSTLQSEEAIVLAAPGKYKSTDKKKVTITQGPNIIGIHANEKENAETQKFVDWFLNTEVDWPAKENSSNKQDQQNSTKKQTAAEFFVESASYILPLKEIFENKEKKENTSNSDKNKSSSQRKNTYAEKALELFQQISKDEIVSYSDPSDFRSGKFRDGIGSNFNAAVSSKADFNKFVKGFIATLGSEI</sequence>
<dbReference type="AlphaFoldDB" id="A0AAX0SQ95"/>
<evidence type="ECO:0000256" key="2">
    <source>
        <dbReference type="SAM" id="MobiDB-lite"/>
    </source>
</evidence>
<evidence type="ECO:0000256" key="3">
    <source>
        <dbReference type="SAM" id="SignalP"/>
    </source>
</evidence>
<feature type="compositionally biased region" description="Low complexity" evidence="2">
    <location>
        <begin position="443"/>
        <end position="465"/>
    </location>
</feature>
<keyword evidence="6" id="KW-0449">Lipoprotein</keyword>
<dbReference type="EMBL" id="LR214945">
    <property type="protein sequence ID" value="VEU57204.1"/>
    <property type="molecule type" value="Genomic_DNA"/>
</dbReference>
<dbReference type="Pfam" id="PF03305">
    <property type="entry name" value="Lipoprotein_X"/>
    <property type="match status" value="1"/>
</dbReference>
<dbReference type="GeneID" id="66609066"/>
<dbReference type="PROSITE" id="PS51257">
    <property type="entry name" value="PROKAR_LIPOPROTEIN"/>
    <property type="match status" value="1"/>
</dbReference>
<feature type="region of interest" description="Disordered" evidence="2">
    <location>
        <begin position="439"/>
        <end position="506"/>
    </location>
</feature>
<name>A0AAX0SQ95_MYCPM</name>
<evidence type="ECO:0000256" key="1">
    <source>
        <dbReference type="ARBA" id="ARBA00009031"/>
    </source>
</evidence>
<feature type="region of interest" description="Disordered" evidence="2">
    <location>
        <begin position="220"/>
        <end position="257"/>
    </location>
</feature>
<dbReference type="InterPro" id="IPR004890">
    <property type="entry name" value="Lipoprotein_10_C"/>
</dbReference>
<dbReference type="InterPro" id="IPR004984">
    <property type="entry name" value="Mycoplasma_lipoprotein_cen_dom"/>
</dbReference>
<protein>
    <submittedName>
        <fullName evidence="6">Lipoprotein</fullName>
    </submittedName>
</protein>
<comment type="similarity">
    <text evidence="1">Belongs to the MG185/MG260 family.</text>
</comment>
<feature type="signal peptide" evidence="3">
    <location>
        <begin position="1"/>
        <end position="21"/>
    </location>
</feature>
<feature type="compositionally biased region" description="Polar residues" evidence="2">
    <location>
        <begin position="178"/>
        <end position="196"/>
    </location>
</feature>
<dbReference type="InterPro" id="IPR054825">
    <property type="entry name" value="P68-like"/>
</dbReference>
<feature type="domain" description="Mycoplasma lipoprotein C-terminal" evidence="4">
    <location>
        <begin position="634"/>
        <end position="774"/>
    </location>
</feature>
<dbReference type="RefSeq" id="WP_014325440.1">
    <property type="nucleotide sequence ID" value="NZ_AP017319.1"/>
</dbReference>